<proteinExistence type="predicted"/>
<keyword evidence="2" id="KW-1185">Reference proteome</keyword>
<evidence type="ECO:0000313" key="1">
    <source>
        <dbReference type="EMBL" id="VEL15468.1"/>
    </source>
</evidence>
<organism evidence="1 2">
    <name type="scientific">Protopolystoma xenopodis</name>
    <dbReference type="NCBI Taxonomy" id="117903"/>
    <lineage>
        <taxon>Eukaryota</taxon>
        <taxon>Metazoa</taxon>
        <taxon>Spiralia</taxon>
        <taxon>Lophotrochozoa</taxon>
        <taxon>Platyhelminthes</taxon>
        <taxon>Monogenea</taxon>
        <taxon>Polyopisthocotylea</taxon>
        <taxon>Polystomatidea</taxon>
        <taxon>Polystomatidae</taxon>
        <taxon>Protopolystoma</taxon>
    </lineage>
</organism>
<dbReference type="EMBL" id="CAAALY010024702">
    <property type="protein sequence ID" value="VEL15468.1"/>
    <property type="molecule type" value="Genomic_DNA"/>
</dbReference>
<gene>
    <name evidence="1" type="ORF">PXEA_LOCUS8908</name>
</gene>
<comment type="caution">
    <text evidence="1">The sequence shown here is derived from an EMBL/GenBank/DDBJ whole genome shotgun (WGS) entry which is preliminary data.</text>
</comment>
<dbReference type="Proteomes" id="UP000784294">
    <property type="component" value="Unassembled WGS sequence"/>
</dbReference>
<name>A0A3S5AFW6_9PLAT</name>
<dbReference type="AlphaFoldDB" id="A0A3S5AFW6"/>
<accession>A0A3S5AFW6</accession>
<sequence>MLGIVPVNWFRDRDDAAIPKTRFKLHLGEIIPKPMRIATPFNRHTLRLSPEAQCSRALVGLQAGRFLEGRYNRP</sequence>
<protein>
    <submittedName>
        <fullName evidence="1">Uncharacterized protein</fullName>
    </submittedName>
</protein>
<reference evidence="1" key="1">
    <citation type="submission" date="2018-11" db="EMBL/GenBank/DDBJ databases">
        <authorList>
            <consortium name="Pathogen Informatics"/>
        </authorList>
    </citation>
    <scope>NUCLEOTIDE SEQUENCE</scope>
</reference>
<evidence type="ECO:0000313" key="2">
    <source>
        <dbReference type="Proteomes" id="UP000784294"/>
    </source>
</evidence>